<proteinExistence type="predicted"/>
<gene>
    <name evidence="1" type="ORF">PXEA_LOCUS31463</name>
</gene>
<accession>A0A448XJ95</accession>
<keyword evidence="2" id="KW-1185">Reference proteome</keyword>
<reference evidence="1" key="1">
    <citation type="submission" date="2018-11" db="EMBL/GenBank/DDBJ databases">
        <authorList>
            <consortium name="Pathogen Informatics"/>
        </authorList>
    </citation>
    <scope>NUCLEOTIDE SEQUENCE</scope>
</reference>
<evidence type="ECO:0000313" key="1">
    <source>
        <dbReference type="EMBL" id="VEL38023.1"/>
    </source>
</evidence>
<name>A0A448XJ95_9PLAT</name>
<dbReference type="AlphaFoldDB" id="A0A448XJ95"/>
<sequence length="94" mass="10583">METASETDGEGCNFILKMVPLTDDAGERSGYVPRQRSDAGNHEYYAKGQRGRCVPQALLVAPTKLPKRSQQMIHCTIIMRAGEWQQYATRHQSD</sequence>
<organism evidence="1 2">
    <name type="scientific">Protopolystoma xenopodis</name>
    <dbReference type="NCBI Taxonomy" id="117903"/>
    <lineage>
        <taxon>Eukaryota</taxon>
        <taxon>Metazoa</taxon>
        <taxon>Spiralia</taxon>
        <taxon>Lophotrochozoa</taxon>
        <taxon>Platyhelminthes</taxon>
        <taxon>Monogenea</taxon>
        <taxon>Polyopisthocotylea</taxon>
        <taxon>Polystomatidea</taxon>
        <taxon>Polystomatidae</taxon>
        <taxon>Protopolystoma</taxon>
    </lineage>
</organism>
<evidence type="ECO:0000313" key="2">
    <source>
        <dbReference type="Proteomes" id="UP000784294"/>
    </source>
</evidence>
<dbReference type="Proteomes" id="UP000784294">
    <property type="component" value="Unassembled WGS sequence"/>
</dbReference>
<dbReference type="EMBL" id="CAAALY010256646">
    <property type="protein sequence ID" value="VEL38023.1"/>
    <property type="molecule type" value="Genomic_DNA"/>
</dbReference>
<protein>
    <submittedName>
        <fullName evidence="1">Uncharacterized protein</fullName>
    </submittedName>
</protein>
<comment type="caution">
    <text evidence="1">The sequence shown here is derived from an EMBL/GenBank/DDBJ whole genome shotgun (WGS) entry which is preliminary data.</text>
</comment>